<dbReference type="FunFam" id="3.20.20.100:FF:000004">
    <property type="entry name" value="Oxidoreductase, aldo/keto reductase"/>
    <property type="match status" value="1"/>
</dbReference>
<evidence type="ECO:0000313" key="3">
    <source>
        <dbReference type="EMBL" id="AWB35121.1"/>
    </source>
</evidence>
<proteinExistence type="predicted"/>
<dbReference type="CDD" id="cd19081">
    <property type="entry name" value="AKR_AKR9C1"/>
    <property type="match status" value="1"/>
</dbReference>
<dbReference type="SUPFAM" id="SSF51430">
    <property type="entry name" value="NAD(P)-linked oxidoreductase"/>
    <property type="match status" value="1"/>
</dbReference>
<sequence length="315" mass="34809">MVHQRNLGSTGIAIAPLVFGGNVFGWTADTARSFELLDRFVEKGLNFIDSADVYSAWAPGNKGGESEEVIGQWLKSRGCRERVVISTKVGMWEARKGLSARNIEQAVDESLRRLNTDYIDVYFAHIDDENTSLEESLTAFDRLVSSGKVRALGASNYGAVRLAQALQVAGEKQVSPYQVIQPLYNLYDRKEYEQTLEPLAERNNLGVIVYFALASGFLSGKYKDIDQIRNTPRERMLGKYFNPRGMSILDALQTVAKETGASPAQISLAWLLHKQSVTAPIVSATSTVQLDELIGSFDIKLTESSMKLLDQASDS</sequence>
<name>A0A2R4XMX2_9BURK</name>
<evidence type="ECO:0000259" key="2">
    <source>
        <dbReference type="Pfam" id="PF00248"/>
    </source>
</evidence>
<dbReference type="GO" id="GO:0016491">
    <property type="term" value="F:oxidoreductase activity"/>
    <property type="evidence" value="ECO:0007669"/>
    <property type="project" value="UniProtKB-KW"/>
</dbReference>
<dbReference type="OrthoDB" id="5488419at2"/>
<dbReference type="PANTHER" id="PTHR43364">
    <property type="entry name" value="NADH-SPECIFIC METHYLGLYOXAL REDUCTASE-RELATED"/>
    <property type="match status" value="1"/>
</dbReference>
<organism evidence="3 4">
    <name type="scientific">Orrella marina</name>
    <dbReference type="NCBI Taxonomy" id="2163011"/>
    <lineage>
        <taxon>Bacteria</taxon>
        <taxon>Pseudomonadati</taxon>
        <taxon>Pseudomonadota</taxon>
        <taxon>Betaproteobacteria</taxon>
        <taxon>Burkholderiales</taxon>
        <taxon>Alcaligenaceae</taxon>
        <taxon>Orrella</taxon>
    </lineage>
</organism>
<gene>
    <name evidence="3" type="ORF">DBV39_16855</name>
</gene>
<dbReference type="PANTHER" id="PTHR43364:SF6">
    <property type="entry name" value="OXIDOREDUCTASE-RELATED"/>
    <property type="match status" value="1"/>
</dbReference>
<dbReference type="Pfam" id="PF00248">
    <property type="entry name" value="Aldo_ket_red"/>
    <property type="match status" value="1"/>
</dbReference>
<dbReference type="GO" id="GO:0005829">
    <property type="term" value="C:cytosol"/>
    <property type="evidence" value="ECO:0007669"/>
    <property type="project" value="TreeGrafter"/>
</dbReference>
<dbReference type="AlphaFoldDB" id="A0A2R4XMX2"/>
<evidence type="ECO:0000313" key="4">
    <source>
        <dbReference type="Proteomes" id="UP000244571"/>
    </source>
</evidence>
<accession>A0A2R4XMX2</accession>
<keyword evidence="4" id="KW-1185">Reference proteome</keyword>
<dbReference type="Proteomes" id="UP000244571">
    <property type="component" value="Chromosome"/>
</dbReference>
<feature type="domain" description="NADP-dependent oxidoreductase" evidence="2">
    <location>
        <begin position="16"/>
        <end position="313"/>
    </location>
</feature>
<dbReference type="InterPro" id="IPR050523">
    <property type="entry name" value="AKR_Detox_Biosynth"/>
</dbReference>
<dbReference type="KEGG" id="boz:DBV39_16855"/>
<dbReference type="Gene3D" id="3.20.20.100">
    <property type="entry name" value="NADP-dependent oxidoreductase domain"/>
    <property type="match status" value="1"/>
</dbReference>
<evidence type="ECO:0000256" key="1">
    <source>
        <dbReference type="ARBA" id="ARBA00023002"/>
    </source>
</evidence>
<reference evidence="3 4" key="1">
    <citation type="submission" date="2018-04" db="EMBL/GenBank/DDBJ databases">
        <title>Bordetella sp. HZ20 isolated from seawater.</title>
        <authorList>
            <person name="Sun C."/>
        </authorList>
    </citation>
    <scope>NUCLEOTIDE SEQUENCE [LARGE SCALE GENOMIC DNA]</scope>
    <source>
        <strain evidence="3 4">HZ20</strain>
    </source>
</reference>
<dbReference type="EMBL" id="CP028901">
    <property type="protein sequence ID" value="AWB35121.1"/>
    <property type="molecule type" value="Genomic_DNA"/>
</dbReference>
<protein>
    <submittedName>
        <fullName evidence="3">Alcohol dehydrogenase</fullName>
    </submittedName>
</protein>
<keyword evidence="1" id="KW-0560">Oxidoreductase</keyword>
<dbReference type="InterPro" id="IPR023210">
    <property type="entry name" value="NADP_OxRdtase_dom"/>
</dbReference>
<dbReference type="InterPro" id="IPR036812">
    <property type="entry name" value="NAD(P)_OxRdtase_dom_sf"/>
</dbReference>